<dbReference type="EMBL" id="CASHSV030000044">
    <property type="protein sequence ID" value="CAJ2644869.1"/>
    <property type="molecule type" value="Genomic_DNA"/>
</dbReference>
<gene>
    <name evidence="1" type="ORF">MILVUS5_LOCUS13829</name>
</gene>
<evidence type="ECO:0000313" key="2">
    <source>
        <dbReference type="Proteomes" id="UP001177021"/>
    </source>
</evidence>
<comment type="caution">
    <text evidence="1">The sequence shown here is derived from an EMBL/GenBank/DDBJ whole genome shotgun (WGS) entry which is preliminary data.</text>
</comment>
<sequence>MSKWIKKTLDQMEEKPKRSWTNKPSPHALGMCQAHVVHTTTHGVGHACGTRHTHKTWRRPCALWHPPQALHTWRPPCALWHPPRSVSFLLSRARFTRLYPQLLLRFRRSSDFGGSSYDMHVSYNGTTDSKEIFVSHKDYK</sequence>
<protein>
    <submittedName>
        <fullName evidence="1">Uncharacterized protein</fullName>
    </submittedName>
</protein>
<keyword evidence="2" id="KW-1185">Reference proteome</keyword>
<proteinExistence type="predicted"/>
<organism evidence="1 2">
    <name type="scientific">Trifolium pratense</name>
    <name type="common">Red clover</name>
    <dbReference type="NCBI Taxonomy" id="57577"/>
    <lineage>
        <taxon>Eukaryota</taxon>
        <taxon>Viridiplantae</taxon>
        <taxon>Streptophyta</taxon>
        <taxon>Embryophyta</taxon>
        <taxon>Tracheophyta</taxon>
        <taxon>Spermatophyta</taxon>
        <taxon>Magnoliopsida</taxon>
        <taxon>eudicotyledons</taxon>
        <taxon>Gunneridae</taxon>
        <taxon>Pentapetalae</taxon>
        <taxon>rosids</taxon>
        <taxon>fabids</taxon>
        <taxon>Fabales</taxon>
        <taxon>Fabaceae</taxon>
        <taxon>Papilionoideae</taxon>
        <taxon>50 kb inversion clade</taxon>
        <taxon>NPAAA clade</taxon>
        <taxon>Hologalegina</taxon>
        <taxon>IRL clade</taxon>
        <taxon>Trifolieae</taxon>
        <taxon>Trifolium</taxon>
    </lineage>
</organism>
<dbReference type="Proteomes" id="UP001177021">
    <property type="component" value="Unassembled WGS sequence"/>
</dbReference>
<reference evidence="1" key="1">
    <citation type="submission" date="2023-10" db="EMBL/GenBank/DDBJ databases">
        <authorList>
            <person name="Rodriguez Cubillos JULIANA M."/>
            <person name="De Vega J."/>
        </authorList>
    </citation>
    <scope>NUCLEOTIDE SEQUENCE</scope>
</reference>
<evidence type="ECO:0000313" key="1">
    <source>
        <dbReference type="EMBL" id="CAJ2644869.1"/>
    </source>
</evidence>
<name>A0ACB0JJ41_TRIPR</name>
<accession>A0ACB0JJ41</accession>